<dbReference type="GO" id="GO:0005524">
    <property type="term" value="F:ATP binding"/>
    <property type="evidence" value="ECO:0007669"/>
    <property type="project" value="UniProtKB-UniRule"/>
</dbReference>
<feature type="binding site" evidence="5">
    <location>
        <position position="36"/>
    </location>
    <ligand>
        <name>AMP</name>
        <dbReference type="ChEBI" id="CHEBI:456215"/>
    </ligand>
</feature>
<evidence type="ECO:0000256" key="3">
    <source>
        <dbReference type="ARBA" id="ARBA00022741"/>
    </source>
</evidence>
<comment type="similarity">
    <text evidence="5 6">Belongs to the adenylate kinase family.</text>
</comment>
<dbReference type="InterPro" id="IPR006259">
    <property type="entry name" value="Adenyl_kin_sub"/>
</dbReference>
<evidence type="ECO:0000256" key="5">
    <source>
        <dbReference type="HAMAP-Rule" id="MF_00235"/>
    </source>
</evidence>
<evidence type="ECO:0000256" key="6">
    <source>
        <dbReference type="RuleBase" id="RU003330"/>
    </source>
</evidence>
<dbReference type="UniPathway" id="UPA00588">
    <property type="reaction ID" value="UER00649"/>
</dbReference>
<dbReference type="CDD" id="cd01428">
    <property type="entry name" value="ADK"/>
    <property type="match status" value="1"/>
</dbReference>
<dbReference type="Pfam" id="PF00406">
    <property type="entry name" value="ADK"/>
    <property type="match status" value="1"/>
</dbReference>
<dbReference type="NCBIfam" id="TIGR01351">
    <property type="entry name" value="adk"/>
    <property type="match status" value="1"/>
</dbReference>
<dbReference type="GO" id="GO:0044209">
    <property type="term" value="P:AMP salvage"/>
    <property type="evidence" value="ECO:0007669"/>
    <property type="project" value="UniProtKB-UniRule"/>
</dbReference>
<dbReference type="InterPro" id="IPR000850">
    <property type="entry name" value="Adenylat/UMP-CMP_kin"/>
</dbReference>
<dbReference type="Gene3D" id="3.40.50.300">
    <property type="entry name" value="P-loop containing nucleotide triphosphate hydrolases"/>
    <property type="match status" value="1"/>
</dbReference>
<dbReference type="InterPro" id="IPR036193">
    <property type="entry name" value="ADK_active_lid_dom_sf"/>
</dbReference>
<keyword evidence="3 5" id="KW-0547">Nucleotide-binding</keyword>
<feature type="binding site" evidence="5">
    <location>
        <position position="31"/>
    </location>
    <ligand>
        <name>AMP</name>
        <dbReference type="ChEBI" id="CHEBI:456215"/>
    </ligand>
</feature>
<sequence length="215" mass="24057">MRIVFLGPPGAGKGTQAQRLAEAYGAHHISTGELIRAAMASKSPLGEKARPYIEEGLLVPDDLACELAEAALAEHGYDRFILDGFPRTLAQAAWLDARLQHLHKPLQVVLNLVVPDDAIVERLSRRRVHKLTGENYHLDYNPPPPDIDPALIVQRPDDHPEAIRHRLEVYRATHEPLEQYYQRQGLLVEVNGLGSMEEVFERLVTALKQQGILHA</sequence>
<dbReference type="NCBIfam" id="NF011100">
    <property type="entry name" value="PRK14527.1"/>
    <property type="match status" value="1"/>
</dbReference>
<evidence type="ECO:0000313" key="8">
    <source>
        <dbReference type="EMBL" id="HER96305.1"/>
    </source>
</evidence>
<comment type="function">
    <text evidence="5">Catalyzes the reversible transfer of the terminal phosphate group between ATP and AMP. Plays an important role in cellular energy homeostasis and in adenine nucleotide metabolism.</text>
</comment>
<dbReference type="HAMAP" id="MF_00235">
    <property type="entry name" value="Adenylate_kinase_Adk"/>
    <property type="match status" value="1"/>
</dbReference>
<feature type="binding site" evidence="5">
    <location>
        <position position="194"/>
    </location>
    <ligand>
        <name>ATP</name>
        <dbReference type="ChEBI" id="CHEBI:30616"/>
    </ligand>
</feature>
<dbReference type="InterPro" id="IPR033690">
    <property type="entry name" value="Adenylat_kinase_CS"/>
</dbReference>
<dbReference type="PRINTS" id="PR00094">
    <property type="entry name" value="ADENYLTKNASE"/>
</dbReference>
<name>A0A7V2F7F5_RHOMR</name>
<gene>
    <name evidence="5" type="primary">adk</name>
    <name evidence="8" type="ORF">ENO59_07280</name>
</gene>
<evidence type="ECO:0000256" key="4">
    <source>
        <dbReference type="ARBA" id="ARBA00022777"/>
    </source>
</evidence>
<evidence type="ECO:0000256" key="7">
    <source>
        <dbReference type="RuleBase" id="RU003331"/>
    </source>
</evidence>
<comment type="caution">
    <text evidence="8">The sequence shown here is derived from an EMBL/GenBank/DDBJ whole genome shotgun (WGS) entry which is preliminary data.</text>
</comment>
<keyword evidence="1 5" id="KW-0808">Transferase</keyword>
<comment type="pathway">
    <text evidence="5">Purine metabolism; AMP biosynthesis via salvage pathway; AMP from ADP: step 1/1.</text>
</comment>
<dbReference type="InterPro" id="IPR027417">
    <property type="entry name" value="P-loop_NTPase"/>
</dbReference>
<dbReference type="EMBL" id="DSGB01000005">
    <property type="protein sequence ID" value="HER96305.1"/>
    <property type="molecule type" value="Genomic_DNA"/>
</dbReference>
<dbReference type="AlphaFoldDB" id="A0A7V2F7F5"/>
<dbReference type="FunFam" id="3.40.50.300:FF:000106">
    <property type="entry name" value="Adenylate kinase mitochondrial"/>
    <property type="match status" value="1"/>
</dbReference>
<keyword evidence="5 7" id="KW-0067">ATP-binding</keyword>
<comment type="catalytic activity">
    <reaction evidence="5 7">
        <text>AMP + ATP = 2 ADP</text>
        <dbReference type="Rhea" id="RHEA:12973"/>
        <dbReference type="ChEBI" id="CHEBI:30616"/>
        <dbReference type="ChEBI" id="CHEBI:456215"/>
        <dbReference type="ChEBI" id="CHEBI:456216"/>
        <dbReference type="EC" id="2.7.4.3"/>
    </reaction>
</comment>
<dbReference type="GO" id="GO:0004017">
    <property type="term" value="F:AMP kinase activity"/>
    <property type="evidence" value="ECO:0007669"/>
    <property type="project" value="UniProtKB-UniRule"/>
</dbReference>
<keyword evidence="2 5" id="KW-0545">Nucleotide biosynthesis</keyword>
<proteinExistence type="inferred from homology"/>
<keyword evidence="5" id="KW-0963">Cytoplasm</keyword>
<accession>A0A7V2F7F5</accession>
<comment type="domain">
    <text evidence="5">Consists of three domains, a large central CORE domain and two small peripheral domains, NMPbind and LID, which undergo movements during catalysis. The LID domain closes over the site of phosphoryl transfer upon ATP binding. Assembling and dissambling the active center during each catalytic cycle provides an effective means to prevent ATP hydrolysis.</text>
</comment>
<evidence type="ECO:0000256" key="2">
    <source>
        <dbReference type="ARBA" id="ARBA00022727"/>
    </source>
</evidence>
<comment type="caution">
    <text evidence="5">Lacks conserved residue(s) required for the propagation of feature annotation.</text>
</comment>
<comment type="subcellular location">
    <subcellularLocation>
        <location evidence="5 7">Cytoplasm</location>
    </subcellularLocation>
</comment>
<protein>
    <recommendedName>
        <fullName evidence="5 7">Adenylate kinase</fullName>
        <shortName evidence="5">AK</shortName>
        <ecNumber evidence="5 7">2.7.4.3</ecNumber>
    </recommendedName>
    <alternativeName>
        <fullName evidence="5">ATP-AMP transphosphorylase</fullName>
    </alternativeName>
    <alternativeName>
        <fullName evidence="5">ATP:AMP phosphotransferase</fullName>
    </alternativeName>
    <alternativeName>
        <fullName evidence="5">Adenylate monophosphate kinase</fullName>
    </alternativeName>
</protein>
<feature type="binding site" evidence="5">
    <location>
        <begin position="10"/>
        <end position="15"/>
    </location>
    <ligand>
        <name>ATP</name>
        <dbReference type="ChEBI" id="CHEBI:30616"/>
    </ligand>
</feature>
<feature type="binding site" evidence="5">
    <location>
        <begin position="84"/>
        <end position="87"/>
    </location>
    <ligand>
        <name>AMP</name>
        <dbReference type="ChEBI" id="CHEBI:456215"/>
    </ligand>
</feature>
<feature type="binding site" evidence="5">
    <location>
        <position position="166"/>
    </location>
    <ligand>
        <name>AMP</name>
        <dbReference type="ChEBI" id="CHEBI:456215"/>
    </ligand>
</feature>
<feature type="binding site" evidence="5">
    <location>
        <begin position="57"/>
        <end position="59"/>
    </location>
    <ligand>
        <name>AMP</name>
        <dbReference type="ChEBI" id="CHEBI:456215"/>
    </ligand>
</feature>
<dbReference type="PANTHER" id="PTHR23359">
    <property type="entry name" value="NUCLEOTIDE KINASE"/>
    <property type="match status" value="1"/>
</dbReference>
<dbReference type="SUPFAM" id="SSF52540">
    <property type="entry name" value="P-loop containing nucleoside triphosphate hydrolases"/>
    <property type="match status" value="1"/>
</dbReference>
<dbReference type="SUPFAM" id="SSF57774">
    <property type="entry name" value="Microbial and mitochondrial ADK, insert 'zinc finger' domain"/>
    <property type="match status" value="1"/>
</dbReference>
<keyword evidence="4 5" id="KW-0418">Kinase</keyword>
<dbReference type="EC" id="2.7.4.3" evidence="5 7"/>
<feature type="region of interest" description="NMP" evidence="5">
    <location>
        <begin position="30"/>
        <end position="59"/>
    </location>
</feature>
<comment type="subunit">
    <text evidence="5 7">Monomer.</text>
</comment>
<feature type="binding site" evidence="5">
    <location>
        <position position="155"/>
    </location>
    <ligand>
        <name>AMP</name>
        <dbReference type="ChEBI" id="CHEBI:456215"/>
    </ligand>
</feature>
<organism evidence="8">
    <name type="scientific">Rhodothermus marinus</name>
    <name type="common">Rhodothermus obamensis</name>
    <dbReference type="NCBI Taxonomy" id="29549"/>
    <lineage>
        <taxon>Bacteria</taxon>
        <taxon>Pseudomonadati</taxon>
        <taxon>Rhodothermota</taxon>
        <taxon>Rhodothermia</taxon>
        <taxon>Rhodothermales</taxon>
        <taxon>Rhodothermaceae</taxon>
        <taxon>Rhodothermus</taxon>
    </lineage>
</organism>
<dbReference type="PROSITE" id="PS00113">
    <property type="entry name" value="ADENYLATE_KINASE"/>
    <property type="match status" value="1"/>
</dbReference>
<dbReference type="GO" id="GO:0005737">
    <property type="term" value="C:cytoplasm"/>
    <property type="evidence" value="ECO:0007669"/>
    <property type="project" value="UniProtKB-SubCell"/>
</dbReference>
<reference evidence="8" key="1">
    <citation type="journal article" date="2020" name="mSystems">
        <title>Genome- and Community-Level Interaction Insights into Carbon Utilization and Element Cycling Functions of Hydrothermarchaeota in Hydrothermal Sediment.</title>
        <authorList>
            <person name="Zhou Z."/>
            <person name="Liu Y."/>
            <person name="Xu W."/>
            <person name="Pan J."/>
            <person name="Luo Z.H."/>
            <person name="Li M."/>
        </authorList>
    </citation>
    <scope>NUCLEOTIDE SEQUENCE [LARGE SCALE GENOMIC DNA]</scope>
    <source>
        <strain evidence="8">SpSt-143</strain>
    </source>
</reference>
<dbReference type="NCBIfam" id="NF001381">
    <property type="entry name" value="PRK00279.1-3"/>
    <property type="match status" value="1"/>
</dbReference>
<feature type="binding site" evidence="5">
    <location>
        <position position="91"/>
    </location>
    <ligand>
        <name>AMP</name>
        <dbReference type="ChEBI" id="CHEBI:456215"/>
    </ligand>
</feature>
<feature type="binding site" evidence="5">
    <location>
        <position position="126"/>
    </location>
    <ligand>
        <name>ATP</name>
        <dbReference type="ChEBI" id="CHEBI:30616"/>
    </ligand>
</feature>
<evidence type="ECO:0000256" key="1">
    <source>
        <dbReference type="ARBA" id="ARBA00022679"/>
    </source>
</evidence>